<evidence type="ECO:0000313" key="2">
    <source>
        <dbReference type="EMBL" id="KAH3686598.1"/>
    </source>
</evidence>
<feature type="compositionally biased region" description="Basic and acidic residues" evidence="1">
    <location>
        <begin position="196"/>
        <end position="209"/>
    </location>
</feature>
<feature type="compositionally biased region" description="Low complexity" evidence="1">
    <location>
        <begin position="178"/>
        <end position="193"/>
    </location>
</feature>
<protein>
    <submittedName>
        <fullName evidence="2">Uncharacterized protein</fullName>
    </submittedName>
</protein>
<gene>
    <name evidence="2" type="ORF">WICPIJ_002442</name>
</gene>
<dbReference type="OrthoDB" id="10674643at2759"/>
<feature type="compositionally biased region" description="Polar residues" evidence="1">
    <location>
        <begin position="152"/>
        <end position="177"/>
    </location>
</feature>
<feature type="region of interest" description="Disordered" evidence="1">
    <location>
        <begin position="1"/>
        <end position="83"/>
    </location>
</feature>
<dbReference type="AlphaFoldDB" id="A0A9P8TNZ1"/>
<name>A0A9P8TNZ1_WICPI</name>
<comment type="caution">
    <text evidence="2">The sequence shown here is derived from an EMBL/GenBank/DDBJ whole genome shotgun (WGS) entry which is preliminary data.</text>
</comment>
<dbReference type="Proteomes" id="UP000774326">
    <property type="component" value="Unassembled WGS sequence"/>
</dbReference>
<feature type="compositionally biased region" description="Basic and acidic residues" evidence="1">
    <location>
        <begin position="27"/>
        <end position="42"/>
    </location>
</feature>
<dbReference type="EMBL" id="JAEUBG010001300">
    <property type="protein sequence ID" value="KAH3686598.1"/>
    <property type="molecule type" value="Genomic_DNA"/>
</dbReference>
<evidence type="ECO:0000313" key="3">
    <source>
        <dbReference type="Proteomes" id="UP000774326"/>
    </source>
</evidence>
<feature type="region of interest" description="Disordered" evidence="1">
    <location>
        <begin position="129"/>
        <end position="240"/>
    </location>
</feature>
<accession>A0A9P8TNZ1</accession>
<sequence>MNRTPKRQESLTFERIVLSGSEVEEQPTGKHPETDTGEDEHFQSLGEVHNQGEERSPHTTDEGVQRGDSVGRGVGLVHGNDQDGVHVIGSHVVDEVQQEGQSQSGPNTTVLNQGVWGNWELGKLGFVQAPDRNQDNTQDQRTNDLPVLPLGLQTTSQGQWDQDTTERNSQWENESPHTNTPGPVVGVSGGNSTRDPGVDDVRQSWHELVEQSPSQRGNVRKDQKKNQQDTNKPQVVENSTGTVLLNVGSLRLDDGTNNVENNSRDKQFQTAKDIRQSGVEDLRSSTNDRVNDIDRG</sequence>
<keyword evidence="3" id="KW-1185">Reference proteome</keyword>
<feature type="region of interest" description="Disordered" evidence="1">
    <location>
        <begin position="252"/>
        <end position="296"/>
    </location>
</feature>
<feature type="compositionally biased region" description="Basic and acidic residues" evidence="1">
    <location>
        <begin position="50"/>
        <end position="65"/>
    </location>
</feature>
<organism evidence="2 3">
    <name type="scientific">Wickerhamomyces pijperi</name>
    <name type="common">Yeast</name>
    <name type="synonym">Pichia pijperi</name>
    <dbReference type="NCBI Taxonomy" id="599730"/>
    <lineage>
        <taxon>Eukaryota</taxon>
        <taxon>Fungi</taxon>
        <taxon>Dikarya</taxon>
        <taxon>Ascomycota</taxon>
        <taxon>Saccharomycotina</taxon>
        <taxon>Saccharomycetes</taxon>
        <taxon>Phaffomycetales</taxon>
        <taxon>Wickerhamomycetaceae</taxon>
        <taxon>Wickerhamomyces</taxon>
    </lineage>
</organism>
<evidence type="ECO:0000256" key="1">
    <source>
        <dbReference type="SAM" id="MobiDB-lite"/>
    </source>
</evidence>
<proteinExistence type="predicted"/>
<feature type="compositionally biased region" description="Basic and acidic residues" evidence="1">
    <location>
        <begin position="262"/>
        <end position="283"/>
    </location>
</feature>
<reference evidence="2" key="1">
    <citation type="journal article" date="2021" name="Open Biol.">
        <title>Shared evolutionary footprints suggest mitochondrial oxidative damage underlies multiple complex I losses in fungi.</title>
        <authorList>
            <person name="Schikora-Tamarit M.A."/>
            <person name="Marcet-Houben M."/>
            <person name="Nosek J."/>
            <person name="Gabaldon T."/>
        </authorList>
    </citation>
    <scope>NUCLEOTIDE SEQUENCE</scope>
    <source>
        <strain evidence="2">CBS2887</strain>
    </source>
</reference>
<reference evidence="2" key="2">
    <citation type="submission" date="2021-01" db="EMBL/GenBank/DDBJ databases">
        <authorList>
            <person name="Schikora-Tamarit M.A."/>
        </authorList>
    </citation>
    <scope>NUCLEOTIDE SEQUENCE</scope>
    <source>
        <strain evidence="2">CBS2887</strain>
    </source>
</reference>